<proteinExistence type="predicted"/>
<dbReference type="AlphaFoldDB" id="L8E9B1"/>
<reference evidence="2" key="1">
    <citation type="journal article" date="2013" name="PLoS ONE">
        <title>Direct detection of alternative open reading frames translation products in human significantly expands the proteome.</title>
        <authorList>
            <person name="Vanderperre B."/>
            <person name="Lucier J.-F."/>
            <person name="Motard J."/>
            <person name="Tremblay G."/>
            <person name="Vanderperre S."/>
            <person name="Wisztorski M."/>
            <person name="Salzet M."/>
            <person name="Boisvert F.-M."/>
            <person name="Roucou X."/>
        </authorList>
    </citation>
    <scope>NUCLEOTIDE SEQUENCE</scope>
</reference>
<evidence type="ECO:0000256" key="1">
    <source>
        <dbReference type="SAM" id="MobiDB-lite"/>
    </source>
</evidence>
<name>L8E9B1_HUMAN</name>
<evidence type="ECO:0000313" key="2">
    <source>
        <dbReference type="EMBL" id="CCQ43306.1"/>
    </source>
</evidence>
<gene>
    <name evidence="2" type="primary">CTLA4</name>
</gene>
<accession>L8E9B1</accession>
<dbReference type="EMBL" id="HF583809">
    <property type="protein sequence ID" value="CCQ43306.1"/>
    <property type="molecule type" value="Genomic_DNA"/>
</dbReference>
<dbReference type="OrthoDB" id="9908091at2759"/>
<organism evidence="2">
    <name type="scientific">Homo sapiens</name>
    <name type="common">Human</name>
    <dbReference type="NCBI Taxonomy" id="9606"/>
    <lineage>
        <taxon>Eukaryota</taxon>
        <taxon>Metazoa</taxon>
        <taxon>Chordata</taxon>
        <taxon>Craniata</taxon>
        <taxon>Vertebrata</taxon>
        <taxon>Euteleostomi</taxon>
        <taxon>Mammalia</taxon>
        <taxon>Eutheria</taxon>
        <taxon>Euarchontoglires</taxon>
        <taxon>Primates</taxon>
        <taxon>Haplorrhini</taxon>
        <taxon>Catarrhini</taxon>
        <taxon>Hominidae</taxon>
        <taxon>Homo</taxon>
    </lineage>
</organism>
<sequence>MGMQHYDVGQGIKLGNGTAQRRKRQGAREKTILYTPYIYV</sequence>
<protein>
    <submittedName>
        <fullName evidence="2">Alternative protein CTLA4</fullName>
    </submittedName>
</protein>
<feature type="region of interest" description="Disordered" evidence="1">
    <location>
        <begin position="1"/>
        <end position="26"/>
    </location>
</feature>